<dbReference type="RefSeq" id="WP_171225589.1">
    <property type="nucleotide sequence ID" value="NZ_CP053085.1"/>
</dbReference>
<keyword evidence="6 7" id="KW-0472">Membrane</keyword>
<feature type="transmembrane region" description="Helical" evidence="7">
    <location>
        <begin position="211"/>
        <end position="229"/>
    </location>
</feature>
<dbReference type="KEGG" id="ggr:HKW67_11885"/>
<dbReference type="GO" id="GO:0005886">
    <property type="term" value="C:plasma membrane"/>
    <property type="evidence" value="ECO:0007669"/>
    <property type="project" value="UniProtKB-SubCell"/>
</dbReference>
<protein>
    <recommendedName>
        <fullName evidence="7">Phosphatidylglycerol--prolipoprotein diacylglyceryl transferase</fullName>
        <ecNumber evidence="7">2.5.1.145</ecNumber>
    </recommendedName>
</protein>
<comment type="function">
    <text evidence="7">Catalyzes the transfer of the diacylglyceryl group from phosphatidylglycerol to the sulfhydryl group of the N-terminal cysteine of a prolipoprotein, the first step in the formation of mature lipoproteins.</text>
</comment>
<feature type="transmembrane region" description="Helical" evidence="7">
    <location>
        <begin position="55"/>
        <end position="73"/>
    </location>
</feature>
<evidence type="ECO:0000256" key="1">
    <source>
        <dbReference type="ARBA" id="ARBA00007150"/>
    </source>
</evidence>
<keyword evidence="8" id="KW-0449">Lipoprotein</keyword>
<dbReference type="PANTHER" id="PTHR30589">
    <property type="entry name" value="PROLIPOPROTEIN DIACYLGLYCERYL TRANSFERASE"/>
    <property type="match status" value="1"/>
</dbReference>
<feature type="transmembrane region" description="Helical" evidence="7">
    <location>
        <begin position="15"/>
        <end position="35"/>
    </location>
</feature>
<keyword evidence="3 7" id="KW-0808">Transferase</keyword>
<comment type="similarity">
    <text evidence="1 7">Belongs to the Lgt family.</text>
</comment>
<feature type="transmembrane region" description="Helical" evidence="7">
    <location>
        <begin position="85"/>
        <end position="104"/>
    </location>
</feature>
<feature type="transmembrane region" description="Helical" evidence="7">
    <location>
        <begin position="188"/>
        <end position="205"/>
    </location>
</feature>
<evidence type="ECO:0000256" key="3">
    <source>
        <dbReference type="ARBA" id="ARBA00022679"/>
    </source>
</evidence>
<organism evidence="8 9">
    <name type="scientific">Gemmatimonas groenlandica</name>
    <dbReference type="NCBI Taxonomy" id="2732249"/>
    <lineage>
        <taxon>Bacteria</taxon>
        <taxon>Pseudomonadati</taxon>
        <taxon>Gemmatimonadota</taxon>
        <taxon>Gemmatimonadia</taxon>
        <taxon>Gemmatimonadales</taxon>
        <taxon>Gemmatimonadaceae</taxon>
        <taxon>Gemmatimonas</taxon>
    </lineage>
</organism>
<evidence type="ECO:0000313" key="8">
    <source>
        <dbReference type="EMBL" id="QJR36154.1"/>
    </source>
</evidence>
<evidence type="ECO:0000256" key="7">
    <source>
        <dbReference type="HAMAP-Rule" id="MF_01147"/>
    </source>
</evidence>
<evidence type="ECO:0000256" key="2">
    <source>
        <dbReference type="ARBA" id="ARBA00022475"/>
    </source>
</evidence>
<reference evidence="8 9" key="1">
    <citation type="submission" date="2020-05" db="EMBL/GenBank/DDBJ databases">
        <title>Complete genome sequence of Gemmatimonas greenlandica TET16.</title>
        <authorList>
            <person name="Zeng Y."/>
        </authorList>
    </citation>
    <scope>NUCLEOTIDE SEQUENCE [LARGE SCALE GENOMIC DNA]</scope>
    <source>
        <strain evidence="8 9">TET16</strain>
    </source>
</reference>
<accession>A0A6M4IM99</accession>
<comment type="pathway">
    <text evidence="7">Protein modification; lipoprotein biosynthesis (diacylglyceryl transfer).</text>
</comment>
<dbReference type="EMBL" id="CP053085">
    <property type="protein sequence ID" value="QJR36154.1"/>
    <property type="molecule type" value="Genomic_DNA"/>
</dbReference>
<dbReference type="AlphaFoldDB" id="A0A6M4IM99"/>
<evidence type="ECO:0000313" key="9">
    <source>
        <dbReference type="Proteomes" id="UP000500938"/>
    </source>
</evidence>
<feature type="binding site" evidence="7">
    <location>
        <position position="130"/>
    </location>
    <ligand>
        <name>a 1,2-diacyl-sn-glycero-3-phospho-(1'-sn-glycerol)</name>
        <dbReference type="ChEBI" id="CHEBI:64716"/>
    </ligand>
</feature>
<comment type="catalytic activity">
    <reaction evidence="7">
        <text>L-cysteinyl-[prolipoprotein] + a 1,2-diacyl-sn-glycero-3-phospho-(1'-sn-glycerol) = an S-1,2-diacyl-sn-glyceryl-L-cysteinyl-[prolipoprotein] + sn-glycerol 1-phosphate + H(+)</text>
        <dbReference type="Rhea" id="RHEA:56712"/>
        <dbReference type="Rhea" id="RHEA-COMP:14679"/>
        <dbReference type="Rhea" id="RHEA-COMP:14680"/>
        <dbReference type="ChEBI" id="CHEBI:15378"/>
        <dbReference type="ChEBI" id="CHEBI:29950"/>
        <dbReference type="ChEBI" id="CHEBI:57685"/>
        <dbReference type="ChEBI" id="CHEBI:64716"/>
        <dbReference type="ChEBI" id="CHEBI:140658"/>
        <dbReference type="EC" id="2.5.1.145"/>
    </reaction>
</comment>
<keyword evidence="5 7" id="KW-1133">Transmembrane helix</keyword>
<comment type="subcellular location">
    <subcellularLocation>
        <location evidence="7">Cell membrane</location>
        <topology evidence="7">Multi-pass membrane protein</topology>
    </subcellularLocation>
</comment>
<keyword evidence="4 7" id="KW-0812">Transmembrane</keyword>
<proteinExistence type="inferred from homology"/>
<keyword evidence="2 7" id="KW-1003">Cell membrane</keyword>
<keyword evidence="9" id="KW-1185">Reference proteome</keyword>
<evidence type="ECO:0000256" key="6">
    <source>
        <dbReference type="ARBA" id="ARBA00023136"/>
    </source>
</evidence>
<dbReference type="Proteomes" id="UP000500938">
    <property type="component" value="Chromosome"/>
</dbReference>
<dbReference type="Pfam" id="PF01790">
    <property type="entry name" value="LGT"/>
    <property type="match status" value="1"/>
</dbReference>
<gene>
    <name evidence="7" type="primary">lgt</name>
    <name evidence="8" type="ORF">HKW67_11885</name>
</gene>
<dbReference type="EC" id="2.5.1.145" evidence="7"/>
<dbReference type="HAMAP" id="MF_01147">
    <property type="entry name" value="Lgt"/>
    <property type="match status" value="1"/>
</dbReference>
<evidence type="ECO:0000256" key="5">
    <source>
        <dbReference type="ARBA" id="ARBA00022989"/>
    </source>
</evidence>
<name>A0A6M4IM99_9BACT</name>
<sequence>MHPIIHHPTVFKFGFLELTGFGLAVLMAFVIAQIVCQREFWRRGQNAEAEAMPDIVLAALIGTLVGAKTYYVALTGDPSAFFSRGGFVFWGGFIGAVALCYATIKYKKLSFLKIADVCGIGIAAGYAVGRTGCWAVGDDYGRPFNGFFATQFPEGAPPSTAAVMSQQFGVQFPAGTNMSDVIAVYPTQLYETLMGFVMFAILWRFRKHANLPGWLFGMYCIVAGIERFIVEFFRAKDDRLVMGFSTAQIIGIAILTIGVVLVAARTKRSGPLATA</sequence>
<dbReference type="GO" id="GO:0008961">
    <property type="term" value="F:phosphatidylglycerol-prolipoprotein diacylglyceryl transferase activity"/>
    <property type="evidence" value="ECO:0007669"/>
    <property type="project" value="UniProtKB-UniRule"/>
</dbReference>
<dbReference type="GO" id="GO:0042158">
    <property type="term" value="P:lipoprotein biosynthetic process"/>
    <property type="evidence" value="ECO:0007669"/>
    <property type="project" value="UniProtKB-UniRule"/>
</dbReference>
<dbReference type="PANTHER" id="PTHR30589:SF0">
    <property type="entry name" value="PHOSPHATIDYLGLYCEROL--PROLIPOPROTEIN DIACYLGLYCERYL TRANSFERASE"/>
    <property type="match status" value="1"/>
</dbReference>
<feature type="transmembrane region" description="Helical" evidence="7">
    <location>
        <begin position="241"/>
        <end position="264"/>
    </location>
</feature>
<dbReference type="UniPathway" id="UPA00664"/>
<dbReference type="InterPro" id="IPR001640">
    <property type="entry name" value="Lgt"/>
</dbReference>
<evidence type="ECO:0000256" key="4">
    <source>
        <dbReference type="ARBA" id="ARBA00022692"/>
    </source>
</evidence>